<comment type="caution">
    <text evidence="1">The sequence shown here is derived from an EMBL/GenBank/DDBJ whole genome shotgun (WGS) entry which is preliminary data.</text>
</comment>
<dbReference type="Proteomes" id="UP000053573">
    <property type="component" value="Unassembled WGS sequence"/>
</dbReference>
<accession>A0A0H1BCW8</accession>
<keyword evidence="2" id="KW-1185">Reference proteome</keyword>
<evidence type="ECO:0000313" key="2">
    <source>
        <dbReference type="Proteomes" id="UP000053573"/>
    </source>
</evidence>
<proteinExistence type="predicted"/>
<protein>
    <submittedName>
        <fullName evidence="1">Uncharacterized protein</fullName>
    </submittedName>
</protein>
<sequence>MYIRPKDLFYRHVNSISPNQARWISSGRPIWHRLFQAFSVARRLVFLNSTNTSWKYLCPREVDC</sequence>
<name>A0A0H1BCW8_9EURO</name>
<evidence type="ECO:0000313" key="1">
    <source>
        <dbReference type="EMBL" id="KLJ07086.1"/>
    </source>
</evidence>
<organism evidence="1 2">
    <name type="scientific">Blastomyces silverae</name>
    <dbReference type="NCBI Taxonomy" id="2060906"/>
    <lineage>
        <taxon>Eukaryota</taxon>
        <taxon>Fungi</taxon>
        <taxon>Dikarya</taxon>
        <taxon>Ascomycota</taxon>
        <taxon>Pezizomycotina</taxon>
        <taxon>Eurotiomycetes</taxon>
        <taxon>Eurotiomycetidae</taxon>
        <taxon>Onygenales</taxon>
        <taxon>Ajellomycetaceae</taxon>
        <taxon>Blastomyces</taxon>
    </lineage>
</organism>
<gene>
    <name evidence="1" type="ORF">EMPG_17425</name>
</gene>
<reference evidence="2" key="1">
    <citation type="journal article" date="2015" name="PLoS Genet.">
        <title>The dynamic genome and transcriptome of the human fungal pathogen Blastomyces and close relative Emmonsia.</title>
        <authorList>
            <person name="Munoz J.F."/>
            <person name="Gauthier G.M."/>
            <person name="Desjardins C.A."/>
            <person name="Gallo J.E."/>
            <person name="Holder J."/>
            <person name="Sullivan T.D."/>
            <person name="Marty A.J."/>
            <person name="Carmen J.C."/>
            <person name="Chen Z."/>
            <person name="Ding L."/>
            <person name="Gujja S."/>
            <person name="Magrini V."/>
            <person name="Misas E."/>
            <person name="Mitreva M."/>
            <person name="Priest M."/>
            <person name="Saif S."/>
            <person name="Whiston E.A."/>
            <person name="Young S."/>
            <person name="Zeng Q."/>
            <person name="Goldman W.E."/>
            <person name="Mardis E.R."/>
            <person name="Taylor J.W."/>
            <person name="McEwen J.G."/>
            <person name="Clay O.K."/>
            <person name="Klein B.S."/>
            <person name="Cuomo C.A."/>
        </authorList>
    </citation>
    <scope>NUCLEOTIDE SEQUENCE [LARGE SCALE GENOMIC DNA]</scope>
    <source>
        <strain evidence="2">UAMH 139</strain>
    </source>
</reference>
<dbReference type="EMBL" id="LDEV01002918">
    <property type="protein sequence ID" value="KLJ07086.1"/>
    <property type="molecule type" value="Genomic_DNA"/>
</dbReference>
<dbReference type="AlphaFoldDB" id="A0A0H1BCW8"/>